<gene>
    <name evidence="2" type="primary">LOC108809418</name>
</gene>
<dbReference type="AlphaFoldDB" id="A0A6J0JQK1"/>
<keyword evidence="1" id="KW-1185">Reference proteome</keyword>
<dbReference type="KEGG" id="rsz:108809418"/>
<dbReference type="PANTHER" id="PTHR36350">
    <property type="entry name" value="TRANSMEMBRANE PROTEIN"/>
    <property type="match status" value="1"/>
</dbReference>
<dbReference type="GeneID" id="108809418"/>
<reference evidence="2" key="2">
    <citation type="submission" date="2025-08" db="UniProtKB">
        <authorList>
            <consortium name="RefSeq"/>
        </authorList>
    </citation>
    <scope>IDENTIFICATION</scope>
    <source>
        <tissue evidence="2">Leaf</tissue>
    </source>
</reference>
<reference evidence="1" key="1">
    <citation type="journal article" date="2019" name="Database">
        <title>The radish genome database (RadishGD): an integrated information resource for radish genomics.</title>
        <authorList>
            <person name="Yu H.J."/>
            <person name="Baek S."/>
            <person name="Lee Y.J."/>
            <person name="Cho A."/>
            <person name="Mun J.H."/>
        </authorList>
    </citation>
    <scope>NUCLEOTIDE SEQUENCE [LARGE SCALE GENOMIC DNA]</scope>
    <source>
        <strain evidence="1">cv. WK10039</strain>
    </source>
</reference>
<accession>A0A6J0JQK1</accession>
<sequence>MASTFLLGHTQKITLPFSNFTSNKPTLGSQKPFVFPSNGSQNGRLLIRPPITMAKSNSKSDHQDDKKLLKPLKMAAGASLALACALSIFGFKIKNMSYSAAAAVRPSAADMIITGKPTAAVSDSSGMYPLPAKYALQSLFEVSSMLASAKPIPSQRPFNLQKLPSFPSKEDTDSIKMEAVRKMKEGKCEEAVQLLRDANMRYKNEPEAAFNVQMALVEILIMLERYQEASEYSCLNDENALISDIRIPLYKAIIYTMLDKDTEAKKYWKEFRKSIGEGFDPFSFERVITTF</sequence>
<organism evidence="1 2">
    <name type="scientific">Raphanus sativus</name>
    <name type="common">Radish</name>
    <name type="synonym">Raphanus raphanistrum var. sativus</name>
    <dbReference type="NCBI Taxonomy" id="3726"/>
    <lineage>
        <taxon>Eukaryota</taxon>
        <taxon>Viridiplantae</taxon>
        <taxon>Streptophyta</taxon>
        <taxon>Embryophyta</taxon>
        <taxon>Tracheophyta</taxon>
        <taxon>Spermatophyta</taxon>
        <taxon>Magnoliopsida</taxon>
        <taxon>eudicotyledons</taxon>
        <taxon>Gunneridae</taxon>
        <taxon>Pentapetalae</taxon>
        <taxon>rosids</taxon>
        <taxon>malvids</taxon>
        <taxon>Brassicales</taxon>
        <taxon>Brassicaceae</taxon>
        <taxon>Brassiceae</taxon>
        <taxon>Raphanus</taxon>
    </lineage>
</organism>
<evidence type="ECO:0000313" key="2">
    <source>
        <dbReference type="RefSeq" id="XP_018437059.2"/>
    </source>
</evidence>
<protein>
    <submittedName>
        <fullName evidence="2">Uncharacterized protein LOC108809418</fullName>
    </submittedName>
</protein>
<dbReference type="PANTHER" id="PTHR36350:SF2">
    <property type="entry name" value="PROTEIN, PUTATIVE-RELATED"/>
    <property type="match status" value="1"/>
</dbReference>
<proteinExistence type="predicted"/>
<name>A0A6J0JQK1_RAPSA</name>
<dbReference type="RefSeq" id="XP_018437059.2">
    <property type="nucleotide sequence ID" value="XM_018581557.2"/>
</dbReference>
<dbReference type="Gene3D" id="1.25.40.10">
    <property type="entry name" value="Tetratricopeptide repeat domain"/>
    <property type="match status" value="1"/>
</dbReference>
<dbReference type="OrthoDB" id="1398107at2759"/>
<dbReference type="Proteomes" id="UP000504610">
    <property type="component" value="Chromosome 6"/>
</dbReference>
<evidence type="ECO:0000313" key="1">
    <source>
        <dbReference type="Proteomes" id="UP000504610"/>
    </source>
</evidence>
<dbReference type="InterPro" id="IPR011990">
    <property type="entry name" value="TPR-like_helical_dom_sf"/>
</dbReference>